<keyword evidence="2 7" id="KW-0812">Transmembrane</keyword>
<dbReference type="GO" id="GO:0016020">
    <property type="term" value="C:membrane"/>
    <property type="evidence" value="ECO:0007669"/>
    <property type="project" value="UniProtKB-SubCell"/>
</dbReference>
<evidence type="ECO:0000256" key="2">
    <source>
        <dbReference type="ARBA" id="ARBA00022692"/>
    </source>
</evidence>
<evidence type="ECO:0000313" key="10">
    <source>
        <dbReference type="Proteomes" id="UP000799778"/>
    </source>
</evidence>
<keyword evidence="10" id="KW-1185">Reference proteome</keyword>
<feature type="compositionally biased region" description="Basic and acidic residues" evidence="6">
    <location>
        <begin position="344"/>
        <end position="357"/>
    </location>
</feature>
<dbReference type="PANTHER" id="PTHR33048">
    <property type="entry name" value="PTH11-LIKE INTEGRAL MEMBRANE PROTEIN (AFU_ORTHOLOGUE AFUA_5G11245)"/>
    <property type="match status" value="1"/>
</dbReference>
<dbReference type="InterPro" id="IPR049326">
    <property type="entry name" value="Rhodopsin_dom_fungi"/>
</dbReference>
<dbReference type="InterPro" id="IPR052337">
    <property type="entry name" value="SAT4-like"/>
</dbReference>
<dbReference type="RefSeq" id="XP_033377322.1">
    <property type="nucleotide sequence ID" value="XM_033525519.1"/>
</dbReference>
<feature type="transmembrane region" description="Helical" evidence="7">
    <location>
        <begin position="214"/>
        <end position="237"/>
    </location>
</feature>
<dbReference type="Proteomes" id="UP000799778">
    <property type="component" value="Unassembled WGS sequence"/>
</dbReference>
<dbReference type="AlphaFoldDB" id="A0A6A5X7Q9"/>
<keyword evidence="3 7" id="KW-1133">Transmembrane helix</keyword>
<evidence type="ECO:0000259" key="8">
    <source>
        <dbReference type="Pfam" id="PF20684"/>
    </source>
</evidence>
<dbReference type="OrthoDB" id="4682787at2759"/>
<sequence>MAGHDNASILRTGEQQANIAIAFIVLAWVFIALRVWTRTYMIANFGWDDATMILAGWVIVGQATYLQTVMFVKISLGIFFARIVVDRWHLLTIYVTVGLNIVSSTASFFYVLLRCGPNLDNYVYRQLAWKCTPRPLDRFFAYQSASVTTVTDCVFAVLPIFMLWNATMDRRAKLSVGFILSLGALGCICSMIRFQYVDGLTQIQDYFWNAANIAIWSTIEPGAGIIAGCLATLRPLLKTCMTQARSMRSSASRTSKSLSPSLPSSNKSSSRKYTTKNSTINTVSRQHAVPATDTFDHYLRTIGMSSGASGKGESTDNILLQPIAEIHDSLMQGPKQDAEPPAGYERKIPTIRDRPANRDANWQ</sequence>
<feature type="region of interest" description="Disordered" evidence="6">
    <location>
        <begin position="247"/>
        <end position="286"/>
    </location>
</feature>
<feature type="region of interest" description="Disordered" evidence="6">
    <location>
        <begin position="332"/>
        <end position="363"/>
    </location>
</feature>
<proteinExistence type="inferred from homology"/>
<gene>
    <name evidence="9" type="ORF">BU24DRAFT_402303</name>
</gene>
<dbReference type="PANTHER" id="PTHR33048:SF96">
    <property type="entry name" value="INTEGRAL MEMBRANE PROTEIN"/>
    <property type="match status" value="1"/>
</dbReference>
<keyword evidence="4 7" id="KW-0472">Membrane</keyword>
<comment type="similarity">
    <text evidence="5">Belongs to the SAT4 family.</text>
</comment>
<feature type="transmembrane region" description="Helical" evidence="7">
    <location>
        <begin position="93"/>
        <end position="113"/>
    </location>
</feature>
<evidence type="ECO:0000256" key="6">
    <source>
        <dbReference type="SAM" id="MobiDB-lite"/>
    </source>
</evidence>
<evidence type="ECO:0000256" key="5">
    <source>
        <dbReference type="ARBA" id="ARBA00038359"/>
    </source>
</evidence>
<evidence type="ECO:0000256" key="3">
    <source>
        <dbReference type="ARBA" id="ARBA00022989"/>
    </source>
</evidence>
<feature type="compositionally biased region" description="Low complexity" evidence="6">
    <location>
        <begin position="247"/>
        <end position="268"/>
    </location>
</feature>
<dbReference type="EMBL" id="ML978080">
    <property type="protein sequence ID" value="KAF2008983.1"/>
    <property type="molecule type" value="Genomic_DNA"/>
</dbReference>
<dbReference type="GeneID" id="54282916"/>
<feature type="domain" description="Rhodopsin" evidence="8">
    <location>
        <begin position="59"/>
        <end position="238"/>
    </location>
</feature>
<organism evidence="9 10">
    <name type="scientific">Aaosphaeria arxii CBS 175.79</name>
    <dbReference type="NCBI Taxonomy" id="1450172"/>
    <lineage>
        <taxon>Eukaryota</taxon>
        <taxon>Fungi</taxon>
        <taxon>Dikarya</taxon>
        <taxon>Ascomycota</taxon>
        <taxon>Pezizomycotina</taxon>
        <taxon>Dothideomycetes</taxon>
        <taxon>Pleosporomycetidae</taxon>
        <taxon>Pleosporales</taxon>
        <taxon>Pleosporales incertae sedis</taxon>
        <taxon>Aaosphaeria</taxon>
    </lineage>
</organism>
<feature type="transmembrane region" description="Helical" evidence="7">
    <location>
        <begin position="17"/>
        <end position="36"/>
    </location>
</feature>
<feature type="transmembrane region" description="Helical" evidence="7">
    <location>
        <begin position="56"/>
        <end position="81"/>
    </location>
</feature>
<dbReference type="Pfam" id="PF20684">
    <property type="entry name" value="Fung_rhodopsin"/>
    <property type="match status" value="1"/>
</dbReference>
<name>A0A6A5X7Q9_9PLEO</name>
<evidence type="ECO:0000313" key="9">
    <source>
        <dbReference type="EMBL" id="KAF2008983.1"/>
    </source>
</evidence>
<feature type="transmembrane region" description="Helical" evidence="7">
    <location>
        <begin position="176"/>
        <end position="194"/>
    </location>
</feature>
<accession>A0A6A5X7Q9</accession>
<feature type="transmembrane region" description="Helical" evidence="7">
    <location>
        <begin position="139"/>
        <end position="164"/>
    </location>
</feature>
<evidence type="ECO:0000256" key="7">
    <source>
        <dbReference type="SAM" id="Phobius"/>
    </source>
</evidence>
<protein>
    <recommendedName>
        <fullName evidence="8">Rhodopsin domain-containing protein</fullName>
    </recommendedName>
</protein>
<evidence type="ECO:0000256" key="4">
    <source>
        <dbReference type="ARBA" id="ARBA00023136"/>
    </source>
</evidence>
<evidence type="ECO:0000256" key="1">
    <source>
        <dbReference type="ARBA" id="ARBA00004141"/>
    </source>
</evidence>
<reference evidence="9" key="1">
    <citation type="journal article" date="2020" name="Stud. Mycol.">
        <title>101 Dothideomycetes genomes: a test case for predicting lifestyles and emergence of pathogens.</title>
        <authorList>
            <person name="Haridas S."/>
            <person name="Albert R."/>
            <person name="Binder M."/>
            <person name="Bloem J."/>
            <person name="Labutti K."/>
            <person name="Salamov A."/>
            <person name="Andreopoulos B."/>
            <person name="Baker S."/>
            <person name="Barry K."/>
            <person name="Bills G."/>
            <person name="Bluhm B."/>
            <person name="Cannon C."/>
            <person name="Castanera R."/>
            <person name="Culley D."/>
            <person name="Daum C."/>
            <person name="Ezra D."/>
            <person name="Gonzalez J."/>
            <person name="Henrissat B."/>
            <person name="Kuo A."/>
            <person name="Liang C."/>
            <person name="Lipzen A."/>
            <person name="Lutzoni F."/>
            <person name="Magnuson J."/>
            <person name="Mondo S."/>
            <person name="Nolan M."/>
            <person name="Ohm R."/>
            <person name="Pangilinan J."/>
            <person name="Park H.-J."/>
            <person name="Ramirez L."/>
            <person name="Alfaro M."/>
            <person name="Sun H."/>
            <person name="Tritt A."/>
            <person name="Yoshinaga Y."/>
            <person name="Zwiers L.-H."/>
            <person name="Turgeon B."/>
            <person name="Goodwin S."/>
            <person name="Spatafora J."/>
            <person name="Crous P."/>
            <person name="Grigoriev I."/>
        </authorList>
    </citation>
    <scope>NUCLEOTIDE SEQUENCE</scope>
    <source>
        <strain evidence="9">CBS 175.79</strain>
    </source>
</reference>
<comment type="subcellular location">
    <subcellularLocation>
        <location evidence="1">Membrane</location>
        <topology evidence="1">Multi-pass membrane protein</topology>
    </subcellularLocation>
</comment>